<organism evidence="2 3">
    <name type="scientific">Roseivivax marinus</name>
    <dbReference type="NCBI Taxonomy" id="1379903"/>
    <lineage>
        <taxon>Bacteria</taxon>
        <taxon>Pseudomonadati</taxon>
        <taxon>Pseudomonadota</taxon>
        <taxon>Alphaproteobacteria</taxon>
        <taxon>Rhodobacterales</taxon>
        <taxon>Roseobacteraceae</taxon>
        <taxon>Roseivivax</taxon>
    </lineage>
</organism>
<feature type="region of interest" description="Disordered" evidence="1">
    <location>
        <begin position="99"/>
        <end position="171"/>
    </location>
</feature>
<sequence length="227" mass="24702">MDYQIHTNFTGPNFVMVPNVVAQGELPADALGVLVYLASLPDGFTIRVSTIRERFGFGRDKWQRIARDLRAAGALETQYVRDPDTGKAYGKGVVVQWPTSSAEPAKTEGRKTRSSEEKPKAGKPGHRTGKPGRGGPENPVPYKEIEIHTRAREAAPPTPPPASPAKGQAGGVAGLSEFVRSQVGRGETVLIDGVRIRGGTQEHDELSRAMFGGVQIDLEDWLERHRQ</sequence>
<dbReference type="RefSeq" id="WP_043847176.1">
    <property type="nucleotide sequence ID" value="NZ_AQQW01000021.1"/>
</dbReference>
<keyword evidence="3" id="KW-1185">Reference proteome</keyword>
<evidence type="ECO:0000256" key="1">
    <source>
        <dbReference type="SAM" id="MobiDB-lite"/>
    </source>
</evidence>
<protein>
    <submittedName>
        <fullName evidence="2">Uncharacterized protein</fullName>
    </submittedName>
</protein>
<feature type="compositionally biased region" description="Basic residues" evidence="1">
    <location>
        <begin position="121"/>
        <end position="130"/>
    </location>
</feature>
<reference evidence="2 3" key="1">
    <citation type="journal article" date="2014" name="Antonie Van Leeuwenhoek">
        <title>Roseivivax atlanticus sp. nov., isolated from surface seawater of the Atlantic Ocean.</title>
        <authorList>
            <person name="Li G."/>
            <person name="Lai Q."/>
            <person name="Liu X."/>
            <person name="Sun F."/>
            <person name="Shao Z."/>
        </authorList>
    </citation>
    <scope>NUCLEOTIDE SEQUENCE [LARGE SCALE GENOMIC DNA]</scope>
    <source>
        <strain evidence="2 3">22II-s10s</strain>
    </source>
</reference>
<accession>W4HDS3</accession>
<comment type="caution">
    <text evidence="2">The sequence shown here is derived from an EMBL/GenBank/DDBJ whole genome shotgun (WGS) entry which is preliminary data.</text>
</comment>
<name>W4HDS3_9RHOB</name>
<proteinExistence type="predicted"/>
<feature type="compositionally biased region" description="Basic and acidic residues" evidence="1">
    <location>
        <begin position="143"/>
        <end position="153"/>
    </location>
</feature>
<dbReference type="Proteomes" id="UP000019063">
    <property type="component" value="Unassembled WGS sequence"/>
</dbReference>
<evidence type="ECO:0000313" key="2">
    <source>
        <dbReference type="EMBL" id="ETW10907.1"/>
    </source>
</evidence>
<feature type="compositionally biased region" description="Basic and acidic residues" evidence="1">
    <location>
        <begin position="105"/>
        <end position="120"/>
    </location>
</feature>
<dbReference type="AlphaFoldDB" id="W4HDS3"/>
<dbReference type="EMBL" id="AQQW01000021">
    <property type="protein sequence ID" value="ETW10907.1"/>
    <property type="molecule type" value="Genomic_DNA"/>
</dbReference>
<gene>
    <name evidence="2" type="ORF">ATO8_19959</name>
</gene>
<evidence type="ECO:0000313" key="3">
    <source>
        <dbReference type="Proteomes" id="UP000019063"/>
    </source>
</evidence>